<comment type="cofactor">
    <cofactor evidence="1 11">
        <name>Zn(2+)</name>
        <dbReference type="ChEBI" id="CHEBI:29105"/>
    </cofactor>
</comment>
<dbReference type="CDD" id="cd06163">
    <property type="entry name" value="S2P-M50_PDZ_RseP-like"/>
    <property type="match status" value="1"/>
</dbReference>
<keyword evidence="4 13" id="KW-0645">Protease</keyword>
<dbReference type="GO" id="GO:0006508">
    <property type="term" value="P:proteolysis"/>
    <property type="evidence" value="ECO:0007669"/>
    <property type="project" value="UniProtKB-KW"/>
</dbReference>
<evidence type="ECO:0000256" key="4">
    <source>
        <dbReference type="ARBA" id="ARBA00022670"/>
    </source>
</evidence>
<comment type="subcellular location">
    <subcellularLocation>
        <location evidence="2">Membrane</location>
        <topology evidence="2">Multi-pass membrane protein</topology>
    </subcellularLocation>
</comment>
<keyword evidence="9 11" id="KW-0482">Metalloprotease</keyword>
<keyword evidence="8 11" id="KW-1133">Transmembrane helix</keyword>
<feature type="transmembrane region" description="Helical" evidence="11">
    <location>
        <begin position="110"/>
        <end position="132"/>
    </location>
</feature>
<keyword evidence="11" id="KW-0479">Metal-binding</keyword>
<dbReference type="EMBL" id="PFSH01000021">
    <property type="protein sequence ID" value="PJC25246.1"/>
    <property type="molecule type" value="Genomic_DNA"/>
</dbReference>
<dbReference type="GO" id="GO:0046872">
    <property type="term" value="F:metal ion binding"/>
    <property type="evidence" value="ECO:0007669"/>
    <property type="project" value="UniProtKB-KW"/>
</dbReference>
<gene>
    <name evidence="13" type="primary">rseP</name>
    <name evidence="13" type="ORF">CO056_01395</name>
</gene>
<dbReference type="Pfam" id="PF02163">
    <property type="entry name" value="Peptidase_M50"/>
    <property type="match status" value="2"/>
</dbReference>
<dbReference type="Gene3D" id="2.30.42.10">
    <property type="match status" value="1"/>
</dbReference>
<dbReference type="GO" id="GO:0016020">
    <property type="term" value="C:membrane"/>
    <property type="evidence" value="ECO:0007669"/>
    <property type="project" value="UniProtKB-SubCell"/>
</dbReference>
<comment type="caution">
    <text evidence="13">The sequence shown here is derived from an EMBL/GenBank/DDBJ whole genome shotgun (WGS) entry which is preliminary data.</text>
</comment>
<feature type="transmembrane region" description="Helical" evidence="11">
    <location>
        <begin position="311"/>
        <end position="331"/>
    </location>
</feature>
<dbReference type="InterPro" id="IPR036034">
    <property type="entry name" value="PDZ_sf"/>
</dbReference>
<feature type="domain" description="Peptidase M50" evidence="12">
    <location>
        <begin position="73"/>
        <end position="373"/>
    </location>
</feature>
<dbReference type="SUPFAM" id="SSF50156">
    <property type="entry name" value="PDZ domain-like"/>
    <property type="match status" value="1"/>
</dbReference>
<evidence type="ECO:0000256" key="1">
    <source>
        <dbReference type="ARBA" id="ARBA00001947"/>
    </source>
</evidence>
<comment type="similarity">
    <text evidence="3 11">Belongs to the peptidase M50B family.</text>
</comment>
<dbReference type="AlphaFoldDB" id="A0A2M8ER78"/>
<evidence type="ECO:0000313" key="13">
    <source>
        <dbReference type="EMBL" id="PJC25246.1"/>
    </source>
</evidence>
<dbReference type="InterPro" id="IPR008915">
    <property type="entry name" value="Peptidase_M50"/>
</dbReference>
<proteinExistence type="inferred from homology"/>
<evidence type="ECO:0000256" key="2">
    <source>
        <dbReference type="ARBA" id="ARBA00004141"/>
    </source>
</evidence>
<feature type="transmembrane region" description="Helical" evidence="11">
    <location>
        <begin position="361"/>
        <end position="379"/>
    </location>
</feature>
<evidence type="ECO:0000256" key="3">
    <source>
        <dbReference type="ARBA" id="ARBA00007931"/>
    </source>
</evidence>
<dbReference type="PANTHER" id="PTHR42837:SF2">
    <property type="entry name" value="MEMBRANE METALLOPROTEASE ARASP2, CHLOROPLASTIC-RELATED"/>
    <property type="match status" value="1"/>
</dbReference>
<dbReference type="NCBIfam" id="TIGR00054">
    <property type="entry name" value="RIP metalloprotease RseP"/>
    <property type="match status" value="1"/>
</dbReference>
<reference evidence="14" key="1">
    <citation type="submission" date="2017-09" db="EMBL/GenBank/DDBJ databases">
        <title>Depth-based differentiation of microbial function through sediment-hosted aquifers and enrichment of novel symbionts in the deep terrestrial subsurface.</title>
        <authorList>
            <person name="Probst A.J."/>
            <person name="Ladd B."/>
            <person name="Jarett J.K."/>
            <person name="Geller-Mcgrath D.E."/>
            <person name="Sieber C.M.K."/>
            <person name="Emerson J.B."/>
            <person name="Anantharaman K."/>
            <person name="Thomas B.C."/>
            <person name="Malmstrom R."/>
            <person name="Stieglmeier M."/>
            <person name="Klingl A."/>
            <person name="Woyke T."/>
            <person name="Ryan C.M."/>
            <person name="Banfield J.F."/>
        </authorList>
    </citation>
    <scope>NUCLEOTIDE SEQUENCE [LARGE SCALE GENOMIC DNA]</scope>
</reference>
<evidence type="ECO:0000256" key="10">
    <source>
        <dbReference type="ARBA" id="ARBA00023136"/>
    </source>
</evidence>
<accession>A0A2M8ER78</accession>
<evidence type="ECO:0000313" key="14">
    <source>
        <dbReference type="Proteomes" id="UP000230228"/>
    </source>
</evidence>
<evidence type="ECO:0000259" key="12">
    <source>
        <dbReference type="Pfam" id="PF02163"/>
    </source>
</evidence>
<evidence type="ECO:0000256" key="6">
    <source>
        <dbReference type="ARBA" id="ARBA00022801"/>
    </source>
</evidence>
<evidence type="ECO:0000256" key="5">
    <source>
        <dbReference type="ARBA" id="ARBA00022692"/>
    </source>
</evidence>
<dbReference type="EC" id="3.4.24.-" evidence="11"/>
<dbReference type="GO" id="GO:0004222">
    <property type="term" value="F:metalloendopeptidase activity"/>
    <property type="evidence" value="ECO:0007669"/>
    <property type="project" value="InterPro"/>
</dbReference>
<dbReference type="Proteomes" id="UP000230228">
    <property type="component" value="Unassembled WGS sequence"/>
</dbReference>
<organism evidence="13 14">
    <name type="scientific">Candidatus Tagabacteria bacterium CG_4_9_14_0_2_um_filter_41_11</name>
    <dbReference type="NCBI Taxonomy" id="1975019"/>
    <lineage>
        <taxon>Bacteria</taxon>
        <taxon>Candidatus Tagaibacteriota</taxon>
    </lineage>
</organism>
<evidence type="ECO:0000256" key="7">
    <source>
        <dbReference type="ARBA" id="ARBA00022833"/>
    </source>
</evidence>
<evidence type="ECO:0000256" key="9">
    <source>
        <dbReference type="ARBA" id="ARBA00023049"/>
    </source>
</evidence>
<evidence type="ECO:0000256" key="8">
    <source>
        <dbReference type="ARBA" id="ARBA00022989"/>
    </source>
</evidence>
<dbReference type="PANTHER" id="PTHR42837">
    <property type="entry name" value="REGULATOR OF SIGMA-E PROTEASE RSEP"/>
    <property type="match status" value="1"/>
</dbReference>
<keyword evidence="5 11" id="KW-0812">Transmembrane</keyword>
<feature type="domain" description="Peptidase M50" evidence="12">
    <location>
        <begin position="6"/>
        <end position="58"/>
    </location>
</feature>
<keyword evidence="10 11" id="KW-0472">Membrane</keyword>
<dbReference type="InterPro" id="IPR004387">
    <property type="entry name" value="Pept_M50_Zn"/>
</dbReference>
<name>A0A2M8ER78_9BACT</name>
<sequence length="387" mass="42344">MTVLIFIAVLAVLVLSHEFGHFIFAKKAGLRVEEFGFGFPPRLLGVQRINKEKRWRFIWGPRQEKESEKESEEGDTVYSVNMIPLGGFVRIHGENGGEVEDKKSFGSQPLYIRALILVAGVFFNLLLAWPVLTAGFLIGTPASVNGGNISGGTLTEKGVMILEVQKGTSAEAAGLKEGDYLLRFISKDNDILQVSDEKSVQDFIAKYAGAEITIDYLRGKKEFSAKAIPSVKPEAGKGSLGIAMERVGIMKLPFHLAVWEGLKSTIRLTVMISKALFAFFGDLFTERKMIVQLSGPVGIAGMLGSAAQTGFVFFLQLVAVLSIHLALINIIPFPALDGGRLLFLAIEFVKGKPISQKVSNIAHNIGFAMLILLMLIITYRDILKLVK</sequence>
<evidence type="ECO:0000256" key="11">
    <source>
        <dbReference type="RuleBase" id="RU362031"/>
    </source>
</evidence>
<protein>
    <recommendedName>
        <fullName evidence="11">Zinc metalloprotease</fullName>
        <ecNumber evidence="11">3.4.24.-</ecNumber>
    </recommendedName>
</protein>
<keyword evidence="6 11" id="KW-0378">Hydrolase</keyword>
<keyword evidence="7 11" id="KW-0862">Zinc</keyword>